<evidence type="ECO:0000313" key="3">
    <source>
        <dbReference type="Proteomes" id="UP001500218"/>
    </source>
</evidence>
<organism evidence="2 3">
    <name type="scientific">Luedemannella flava</name>
    <dbReference type="NCBI Taxonomy" id="349316"/>
    <lineage>
        <taxon>Bacteria</taxon>
        <taxon>Bacillati</taxon>
        <taxon>Actinomycetota</taxon>
        <taxon>Actinomycetes</taxon>
        <taxon>Micromonosporales</taxon>
        <taxon>Micromonosporaceae</taxon>
        <taxon>Luedemannella</taxon>
    </lineage>
</organism>
<accession>A0ABP4XMG8</accession>
<keyword evidence="3" id="KW-1185">Reference proteome</keyword>
<protein>
    <submittedName>
        <fullName evidence="2">Uncharacterized protein</fullName>
    </submittedName>
</protein>
<reference evidence="3" key="1">
    <citation type="journal article" date="2019" name="Int. J. Syst. Evol. Microbiol.">
        <title>The Global Catalogue of Microorganisms (GCM) 10K type strain sequencing project: providing services to taxonomists for standard genome sequencing and annotation.</title>
        <authorList>
            <consortium name="The Broad Institute Genomics Platform"/>
            <consortium name="The Broad Institute Genome Sequencing Center for Infectious Disease"/>
            <person name="Wu L."/>
            <person name="Ma J."/>
        </authorList>
    </citation>
    <scope>NUCLEOTIDE SEQUENCE [LARGE SCALE GENOMIC DNA]</scope>
    <source>
        <strain evidence="3">JCM 13250</strain>
    </source>
</reference>
<evidence type="ECO:0000256" key="1">
    <source>
        <dbReference type="SAM" id="MobiDB-lite"/>
    </source>
</evidence>
<dbReference type="EMBL" id="BAAALT010000004">
    <property type="protein sequence ID" value="GAA1784676.1"/>
    <property type="molecule type" value="Genomic_DNA"/>
</dbReference>
<gene>
    <name evidence="2" type="ORF">GCM10009682_03540</name>
</gene>
<proteinExistence type="predicted"/>
<comment type="caution">
    <text evidence="2">The sequence shown here is derived from an EMBL/GenBank/DDBJ whole genome shotgun (WGS) entry which is preliminary data.</text>
</comment>
<feature type="region of interest" description="Disordered" evidence="1">
    <location>
        <begin position="25"/>
        <end position="66"/>
    </location>
</feature>
<name>A0ABP4XMG8_9ACTN</name>
<evidence type="ECO:0000313" key="2">
    <source>
        <dbReference type="EMBL" id="GAA1784676.1"/>
    </source>
</evidence>
<sequence length="66" mass="7051">MDHGRNREAGQRPPHVPAFVATLQAAGEQDVESDPGHHPELSGESYGPGQLPTRDADSHPALKSSR</sequence>
<dbReference type="Proteomes" id="UP001500218">
    <property type="component" value="Unassembled WGS sequence"/>
</dbReference>